<dbReference type="GO" id="GO:0043248">
    <property type="term" value="P:proteasome assembly"/>
    <property type="evidence" value="ECO:0007669"/>
    <property type="project" value="InterPro"/>
</dbReference>
<dbReference type="VEuPathDB" id="FungiDB:BTJ68_15500"/>
<dbReference type="AlphaFoldDB" id="A0A1Z5SLL7"/>
<comment type="caution">
    <text evidence="1">The sequence shown here is derived from an EMBL/GenBank/DDBJ whole genome shotgun (WGS) entry which is preliminary data.</text>
</comment>
<sequence length="151" mass="16072">MATGTNDKPVVNGEKNSQKPVELAIALPHSPATRINIHLTILATTIMLFMTTSDLGTSQDGTAMGSLVYAMPDRYNPTQPMSTPIYSLPASLDFTTRIAKVLVRRTQKLCYVGGSVNLSNAANGGSVEEEMEAFRAIIDVVAAETNKAASV</sequence>
<dbReference type="Proteomes" id="UP000194280">
    <property type="component" value="Unassembled WGS sequence"/>
</dbReference>
<organism evidence="1 2">
    <name type="scientific">Hortaea werneckii EXF-2000</name>
    <dbReference type="NCBI Taxonomy" id="1157616"/>
    <lineage>
        <taxon>Eukaryota</taxon>
        <taxon>Fungi</taxon>
        <taxon>Dikarya</taxon>
        <taxon>Ascomycota</taxon>
        <taxon>Pezizomycotina</taxon>
        <taxon>Dothideomycetes</taxon>
        <taxon>Dothideomycetidae</taxon>
        <taxon>Mycosphaerellales</taxon>
        <taxon>Teratosphaeriaceae</taxon>
        <taxon>Hortaea</taxon>
    </lineage>
</organism>
<name>A0A1Z5SLL7_HORWE</name>
<dbReference type="InParanoid" id="A0A1Z5SLL7"/>
<dbReference type="Pfam" id="PF16093">
    <property type="entry name" value="PAC4"/>
    <property type="match status" value="1"/>
</dbReference>
<dbReference type="EMBL" id="MUNK01000478">
    <property type="protein sequence ID" value="OTA18848.1"/>
    <property type="molecule type" value="Genomic_DNA"/>
</dbReference>
<gene>
    <name evidence="1" type="ORF">BTJ68_15500</name>
</gene>
<keyword evidence="2" id="KW-1185">Reference proteome</keyword>
<dbReference type="OrthoDB" id="5407417at2759"/>
<evidence type="ECO:0008006" key="3">
    <source>
        <dbReference type="Google" id="ProtNLM"/>
    </source>
</evidence>
<evidence type="ECO:0000313" key="2">
    <source>
        <dbReference type="Proteomes" id="UP000194280"/>
    </source>
</evidence>
<evidence type="ECO:0000313" key="1">
    <source>
        <dbReference type="EMBL" id="OTA18848.1"/>
    </source>
</evidence>
<protein>
    <recommendedName>
        <fullName evidence="3">Proteasome assembly chaperone 3</fullName>
    </recommendedName>
</protein>
<reference evidence="1 2" key="1">
    <citation type="submission" date="2017-01" db="EMBL/GenBank/DDBJ databases">
        <title>The recent genome duplication of the halophilic yeast Hortaea werneckii: insights from long-read sequencing.</title>
        <authorList>
            <person name="Sinha S."/>
            <person name="Flibotte S."/>
            <person name="Neira M."/>
            <person name="Lenassi M."/>
            <person name="Gostincar C."/>
            <person name="Stajich J.E."/>
            <person name="Nislow C.E."/>
        </authorList>
    </citation>
    <scope>NUCLEOTIDE SEQUENCE [LARGE SCALE GENOMIC DNA]</scope>
    <source>
        <strain evidence="1 2">EXF-2000</strain>
    </source>
</reference>
<dbReference type="InterPro" id="IPR032157">
    <property type="entry name" value="PAC4"/>
</dbReference>
<dbReference type="Gene3D" id="3.30.230.100">
    <property type="match status" value="1"/>
</dbReference>
<proteinExistence type="predicted"/>
<accession>A0A1Z5SLL7</accession>